<sequence>MHRARSNSTGFALALALALATTSVACVEETETTLGGEEEAPADDTGADEGLEEAEEESEGEQSDEGDEGSGECVAAMSLDPVIAVSVDGSDTVPTLTASCTPVQFEHDAGTLTLSFDCTDFEGIGHAVVLEAPAAAMPALDMSASHELVLVEDMSGRFGPGPHIRLDDPDGVVLAQIRYASAADWGSLSMGYASFCEADPETGETGNGHVRVSVSGGESVHQVYVGEPAVVAAETGEWDVHALDATDVCCHGATIDVAIVRR</sequence>
<protein>
    <recommendedName>
        <fullName evidence="5">Lipoprotein</fullName>
    </recommendedName>
</protein>
<feature type="region of interest" description="Disordered" evidence="1">
    <location>
        <begin position="29"/>
        <end position="72"/>
    </location>
</feature>
<proteinExistence type="predicted"/>
<feature type="compositionally biased region" description="Acidic residues" evidence="1">
    <location>
        <begin position="29"/>
        <end position="70"/>
    </location>
</feature>
<organism evidence="3 4">
    <name type="scientific">Plesiocystis pacifica SIR-1</name>
    <dbReference type="NCBI Taxonomy" id="391625"/>
    <lineage>
        <taxon>Bacteria</taxon>
        <taxon>Pseudomonadati</taxon>
        <taxon>Myxococcota</taxon>
        <taxon>Polyangia</taxon>
        <taxon>Nannocystales</taxon>
        <taxon>Nannocystaceae</taxon>
        <taxon>Plesiocystis</taxon>
    </lineage>
</organism>
<dbReference type="PROSITE" id="PS51257">
    <property type="entry name" value="PROKAR_LIPOPROTEIN"/>
    <property type="match status" value="1"/>
</dbReference>
<evidence type="ECO:0000256" key="1">
    <source>
        <dbReference type="SAM" id="MobiDB-lite"/>
    </source>
</evidence>
<dbReference type="EMBL" id="ABCS01000121">
    <property type="protein sequence ID" value="EDM74647.1"/>
    <property type="molecule type" value="Genomic_DNA"/>
</dbReference>
<name>A6GHM3_9BACT</name>
<comment type="caution">
    <text evidence="3">The sequence shown here is derived from an EMBL/GenBank/DDBJ whole genome shotgun (WGS) entry which is preliminary data.</text>
</comment>
<feature type="chain" id="PRO_5002694039" description="Lipoprotein" evidence="2">
    <location>
        <begin position="26"/>
        <end position="262"/>
    </location>
</feature>
<feature type="signal peptide" evidence="2">
    <location>
        <begin position="1"/>
        <end position="25"/>
    </location>
</feature>
<dbReference type="RefSeq" id="WP_006976210.1">
    <property type="nucleotide sequence ID" value="NZ_ABCS01000121.1"/>
</dbReference>
<accession>A6GHM3</accession>
<keyword evidence="4" id="KW-1185">Reference proteome</keyword>
<dbReference type="Proteomes" id="UP000005801">
    <property type="component" value="Unassembled WGS sequence"/>
</dbReference>
<evidence type="ECO:0000313" key="4">
    <source>
        <dbReference type="Proteomes" id="UP000005801"/>
    </source>
</evidence>
<evidence type="ECO:0000313" key="3">
    <source>
        <dbReference type="EMBL" id="EDM74647.1"/>
    </source>
</evidence>
<gene>
    <name evidence="3" type="ORF">PPSIR1_37789</name>
</gene>
<reference evidence="3 4" key="1">
    <citation type="submission" date="2007-06" db="EMBL/GenBank/DDBJ databases">
        <authorList>
            <person name="Shimkets L."/>
            <person name="Ferriera S."/>
            <person name="Johnson J."/>
            <person name="Kravitz S."/>
            <person name="Beeson K."/>
            <person name="Sutton G."/>
            <person name="Rogers Y.-H."/>
            <person name="Friedman R."/>
            <person name="Frazier M."/>
            <person name="Venter J.C."/>
        </authorList>
    </citation>
    <scope>NUCLEOTIDE SEQUENCE [LARGE SCALE GENOMIC DNA]</scope>
    <source>
        <strain evidence="3 4">SIR-1</strain>
    </source>
</reference>
<evidence type="ECO:0000256" key="2">
    <source>
        <dbReference type="SAM" id="SignalP"/>
    </source>
</evidence>
<dbReference type="STRING" id="391625.PPSIR1_37789"/>
<dbReference type="AlphaFoldDB" id="A6GHM3"/>
<keyword evidence="2" id="KW-0732">Signal</keyword>
<evidence type="ECO:0008006" key="5">
    <source>
        <dbReference type="Google" id="ProtNLM"/>
    </source>
</evidence>